<dbReference type="Proteomes" id="UP000299102">
    <property type="component" value="Unassembled WGS sequence"/>
</dbReference>
<sequence>MQRRRRKSQRGGDYTWAVQYARIILIGLNLAASCVAITTIDSQREICDMSGQAKRLPSPTPPGEHSPRQYLHEALVSDLAGWSSQTRNVIGPKQTDENGPSRATRAHAIDGPLCNSADVRQKTQDASVYYVI</sequence>
<evidence type="ECO:0000313" key="2">
    <source>
        <dbReference type="EMBL" id="GBP33024.1"/>
    </source>
</evidence>
<gene>
    <name evidence="2" type="ORF">EVAR_82863_1</name>
</gene>
<dbReference type="PROSITE" id="PS51257">
    <property type="entry name" value="PROKAR_LIPOPROTEIN"/>
    <property type="match status" value="1"/>
</dbReference>
<keyword evidence="1" id="KW-0812">Transmembrane</keyword>
<accession>A0A4C1V4T8</accession>
<evidence type="ECO:0000313" key="3">
    <source>
        <dbReference type="Proteomes" id="UP000299102"/>
    </source>
</evidence>
<evidence type="ECO:0000256" key="1">
    <source>
        <dbReference type="SAM" id="Phobius"/>
    </source>
</evidence>
<organism evidence="2 3">
    <name type="scientific">Eumeta variegata</name>
    <name type="common">Bagworm moth</name>
    <name type="synonym">Eumeta japonica</name>
    <dbReference type="NCBI Taxonomy" id="151549"/>
    <lineage>
        <taxon>Eukaryota</taxon>
        <taxon>Metazoa</taxon>
        <taxon>Ecdysozoa</taxon>
        <taxon>Arthropoda</taxon>
        <taxon>Hexapoda</taxon>
        <taxon>Insecta</taxon>
        <taxon>Pterygota</taxon>
        <taxon>Neoptera</taxon>
        <taxon>Endopterygota</taxon>
        <taxon>Lepidoptera</taxon>
        <taxon>Glossata</taxon>
        <taxon>Ditrysia</taxon>
        <taxon>Tineoidea</taxon>
        <taxon>Psychidae</taxon>
        <taxon>Oiketicinae</taxon>
        <taxon>Eumeta</taxon>
    </lineage>
</organism>
<protein>
    <submittedName>
        <fullName evidence="2">Uncharacterized protein</fullName>
    </submittedName>
</protein>
<dbReference type="EMBL" id="BGZK01000268">
    <property type="protein sequence ID" value="GBP33024.1"/>
    <property type="molecule type" value="Genomic_DNA"/>
</dbReference>
<dbReference type="AlphaFoldDB" id="A0A4C1V4T8"/>
<proteinExistence type="predicted"/>
<keyword evidence="3" id="KW-1185">Reference proteome</keyword>
<keyword evidence="1" id="KW-0472">Membrane</keyword>
<name>A0A4C1V4T8_EUMVA</name>
<comment type="caution">
    <text evidence="2">The sequence shown here is derived from an EMBL/GenBank/DDBJ whole genome shotgun (WGS) entry which is preliminary data.</text>
</comment>
<reference evidence="2 3" key="1">
    <citation type="journal article" date="2019" name="Commun. Biol.">
        <title>The bagworm genome reveals a unique fibroin gene that provides high tensile strength.</title>
        <authorList>
            <person name="Kono N."/>
            <person name="Nakamura H."/>
            <person name="Ohtoshi R."/>
            <person name="Tomita M."/>
            <person name="Numata K."/>
            <person name="Arakawa K."/>
        </authorList>
    </citation>
    <scope>NUCLEOTIDE SEQUENCE [LARGE SCALE GENOMIC DNA]</scope>
</reference>
<keyword evidence="1" id="KW-1133">Transmembrane helix</keyword>
<feature type="transmembrane region" description="Helical" evidence="1">
    <location>
        <begin position="20"/>
        <end position="40"/>
    </location>
</feature>